<keyword evidence="1" id="KW-0472">Membrane</keyword>
<proteinExistence type="predicted"/>
<evidence type="ECO:0000313" key="2">
    <source>
        <dbReference type="EMBL" id="KZS48130.1"/>
    </source>
</evidence>
<keyword evidence="1" id="KW-1133">Transmembrane helix</keyword>
<organism evidence="2 3">
    <name type="scientific">Paenibacillus glucanolyticus</name>
    <dbReference type="NCBI Taxonomy" id="59843"/>
    <lineage>
        <taxon>Bacteria</taxon>
        <taxon>Bacillati</taxon>
        <taxon>Bacillota</taxon>
        <taxon>Bacilli</taxon>
        <taxon>Bacillales</taxon>
        <taxon>Paenibacillaceae</taxon>
        <taxon>Paenibacillus</taxon>
    </lineage>
</organism>
<name>A0A163LHA4_9BACL</name>
<keyword evidence="1" id="KW-0812">Transmembrane</keyword>
<feature type="transmembrane region" description="Helical" evidence="1">
    <location>
        <begin position="6"/>
        <end position="24"/>
    </location>
</feature>
<dbReference type="Proteomes" id="UP000076796">
    <property type="component" value="Unassembled WGS sequence"/>
</dbReference>
<keyword evidence="3" id="KW-1185">Reference proteome</keyword>
<gene>
    <name evidence="2" type="ORF">AWU65_20455</name>
</gene>
<accession>A0A163LHA4</accession>
<evidence type="ECO:0000256" key="1">
    <source>
        <dbReference type="SAM" id="Phobius"/>
    </source>
</evidence>
<evidence type="ECO:0000313" key="3">
    <source>
        <dbReference type="Proteomes" id="UP000076796"/>
    </source>
</evidence>
<dbReference type="AlphaFoldDB" id="A0A163LHA4"/>
<dbReference type="OrthoDB" id="2087365at2"/>
<comment type="caution">
    <text evidence="2">The sequence shown here is derived from an EMBL/GenBank/DDBJ whole genome shotgun (WGS) entry which is preliminary data.</text>
</comment>
<protein>
    <submittedName>
        <fullName evidence="2">Uncharacterized protein</fullName>
    </submittedName>
</protein>
<reference evidence="2" key="1">
    <citation type="journal article" date="2016" name="Genome Announc.">
        <title>Draft genomes of two strains of Paenibacillus glucanolyticus with capability to degrade lignocellulose.</title>
        <authorList>
            <person name="Mathews S.L."/>
            <person name="Pawlak J."/>
            <person name="Grunden A.M."/>
        </authorList>
    </citation>
    <scope>NUCLEOTIDE SEQUENCE [LARGE SCALE GENOMIC DNA]</scope>
    <source>
        <strain evidence="2">SLM1</strain>
    </source>
</reference>
<sequence length="95" mass="10568">MDWSVIMAIITVAAAISGIVLGWVGKTKAFKAEVVQEATADASLHTDVSYIKRGIDDIKVDVRIHGQRMEGFAERLTRVEESAKQAHKRIDEMKE</sequence>
<dbReference type="EMBL" id="LWMH01000001">
    <property type="protein sequence ID" value="KZS48130.1"/>
    <property type="molecule type" value="Genomic_DNA"/>
</dbReference>